<keyword evidence="1" id="KW-0004">4Fe-4S</keyword>
<gene>
    <name evidence="3" type="ORF">AVL62_03960</name>
</gene>
<proteinExistence type="predicted"/>
<dbReference type="AlphaFoldDB" id="A0A0W8I700"/>
<keyword evidence="4" id="KW-1185">Reference proteome</keyword>
<dbReference type="RefSeq" id="WP_058891113.1">
    <property type="nucleotide sequence ID" value="NZ_LQBL01000027.1"/>
</dbReference>
<dbReference type="EMBL" id="LQBL01000027">
    <property type="protein sequence ID" value="KUG54380.1"/>
    <property type="molecule type" value="Genomic_DNA"/>
</dbReference>
<comment type="caution">
    <text evidence="3">The sequence shown here is derived from an EMBL/GenBank/DDBJ whole genome shotgun (WGS) entry which is preliminary data.</text>
</comment>
<evidence type="ECO:0000256" key="2">
    <source>
        <dbReference type="SAM" id="MobiDB-lite"/>
    </source>
</evidence>
<sequence length="490" mass="55483">MSAQIEQPYIYRRRELVEPDWTRFPGWADVTPQQWADVQWQRVNCVKNIGQLRTVMGPLLAEEFYADLQRDQEQRATMSMLLPPQMLNTMVSEPTWADGRMPAAGADFTAAFLADPVRRYMLPVFSDRRTDWSSHPYATRDSLHEHDMWVAEGLTHRYPTKVLAEMLPTCPQYCGHCTRMDLVGNSTPTVTKLKLAGKPVDRHTAILDYLRATPGVRDVVVSGGDVANMPWKNLESWLDRLLDIDSIRDVRLATKALMGMPQHWLAPDTVEGVGRVARKARERGVGLAIHTHVNAAQSVTPLVAEASKAMLEAGIRDVRNQGVLMRGVNDTSAQLLDLCFAMSDEAMITPYYFYMCDMIPFSEHWRVSLAHAQHLQHSMLGYLPGFATPRIVCDVPFVGKRWVHQVDTYDTERGISYWRKNYRTSIEGEDVDVTSAEYVYYDPIDTLPASGQEWWRREAAEVHGTDEAGQQEKAQEAAAASRRASVDQLA</sequence>
<dbReference type="STRING" id="767452.AVL62_03960"/>
<dbReference type="Proteomes" id="UP000054837">
    <property type="component" value="Unassembled WGS sequence"/>
</dbReference>
<dbReference type="SUPFAM" id="SSF102114">
    <property type="entry name" value="Radical SAM enzymes"/>
    <property type="match status" value="1"/>
</dbReference>
<dbReference type="InterPro" id="IPR003739">
    <property type="entry name" value="Lys_aminomutase/Glu_NH3_mut"/>
</dbReference>
<evidence type="ECO:0000313" key="3">
    <source>
        <dbReference type="EMBL" id="KUG54380.1"/>
    </source>
</evidence>
<reference evidence="3 4" key="1">
    <citation type="submission" date="2015-12" db="EMBL/GenBank/DDBJ databases">
        <title>Serinicoccus chungangenesis strain CD08_5 genome sequencing and assembly.</title>
        <authorList>
            <person name="Chander A.M."/>
            <person name="Kaur G."/>
            <person name="Nair G.R."/>
            <person name="Dhawan D.K."/>
            <person name="Kochhar R.K."/>
            <person name="Mayilraj S."/>
            <person name="Bhadada S.K."/>
        </authorList>
    </citation>
    <scope>NUCLEOTIDE SEQUENCE [LARGE SCALE GENOMIC DNA]</scope>
    <source>
        <strain evidence="3 4">CD08_5</strain>
    </source>
</reference>
<dbReference type="Gene3D" id="3.20.20.70">
    <property type="entry name" value="Aldolase class I"/>
    <property type="match status" value="1"/>
</dbReference>
<feature type="region of interest" description="Disordered" evidence="2">
    <location>
        <begin position="461"/>
        <end position="490"/>
    </location>
</feature>
<keyword evidence="1" id="KW-0408">Iron</keyword>
<dbReference type="InterPro" id="IPR013785">
    <property type="entry name" value="Aldolase_TIM"/>
</dbReference>
<keyword evidence="1" id="KW-0411">Iron-sulfur</keyword>
<evidence type="ECO:0000313" key="4">
    <source>
        <dbReference type="Proteomes" id="UP000054837"/>
    </source>
</evidence>
<dbReference type="OrthoDB" id="9768064at2"/>
<dbReference type="GO" id="GO:0051539">
    <property type="term" value="F:4 iron, 4 sulfur cluster binding"/>
    <property type="evidence" value="ECO:0007669"/>
    <property type="project" value="UniProtKB-KW"/>
</dbReference>
<keyword evidence="1" id="KW-0479">Metal-binding</keyword>
<name>A0A0W8I700_9MICO</name>
<dbReference type="PANTHER" id="PTHR30538:SF0">
    <property type="entry name" value="L-LYSINE 2,3-AMINOMUTASE AQ_1632-RELATED"/>
    <property type="match status" value="1"/>
</dbReference>
<dbReference type="InterPro" id="IPR058240">
    <property type="entry name" value="rSAM_sf"/>
</dbReference>
<organism evidence="3 4">
    <name type="scientific">Serinicoccus chungangensis</name>
    <dbReference type="NCBI Taxonomy" id="767452"/>
    <lineage>
        <taxon>Bacteria</taxon>
        <taxon>Bacillati</taxon>
        <taxon>Actinomycetota</taxon>
        <taxon>Actinomycetes</taxon>
        <taxon>Micrococcales</taxon>
        <taxon>Ornithinimicrobiaceae</taxon>
        <taxon>Serinicoccus</taxon>
    </lineage>
</organism>
<evidence type="ECO:0000256" key="1">
    <source>
        <dbReference type="ARBA" id="ARBA00022485"/>
    </source>
</evidence>
<accession>A0A0W8I700</accession>
<dbReference type="PANTHER" id="PTHR30538">
    <property type="entry name" value="LYSINE 2,3-AMINOMUTASE-RELATED"/>
    <property type="match status" value="1"/>
</dbReference>
<feature type="compositionally biased region" description="Low complexity" evidence="2">
    <location>
        <begin position="467"/>
        <end position="480"/>
    </location>
</feature>
<protein>
    <submittedName>
        <fullName evidence="3">Lysine 2,3-aminomutase</fullName>
    </submittedName>
</protein>